<dbReference type="STRING" id="3916.A0A1S3VVT6"/>
<evidence type="ECO:0000313" key="3">
    <source>
        <dbReference type="RefSeq" id="XP_014522483.1"/>
    </source>
</evidence>
<dbReference type="InterPro" id="IPR038765">
    <property type="entry name" value="Papain-like_cys_pep_sf"/>
</dbReference>
<evidence type="ECO:0000256" key="1">
    <source>
        <dbReference type="SAM" id="MobiDB-lite"/>
    </source>
</evidence>
<organism evidence="2 3">
    <name type="scientific">Vigna radiata var. radiata</name>
    <name type="common">Mung bean</name>
    <name type="synonym">Phaseolus aureus</name>
    <dbReference type="NCBI Taxonomy" id="3916"/>
    <lineage>
        <taxon>Eukaryota</taxon>
        <taxon>Viridiplantae</taxon>
        <taxon>Streptophyta</taxon>
        <taxon>Embryophyta</taxon>
        <taxon>Tracheophyta</taxon>
        <taxon>Spermatophyta</taxon>
        <taxon>Magnoliopsida</taxon>
        <taxon>eudicotyledons</taxon>
        <taxon>Gunneridae</taxon>
        <taxon>Pentapetalae</taxon>
        <taxon>rosids</taxon>
        <taxon>fabids</taxon>
        <taxon>Fabales</taxon>
        <taxon>Fabaceae</taxon>
        <taxon>Papilionoideae</taxon>
        <taxon>50 kb inversion clade</taxon>
        <taxon>NPAAA clade</taxon>
        <taxon>indigoferoid/millettioid clade</taxon>
        <taxon>Phaseoleae</taxon>
        <taxon>Vigna</taxon>
    </lineage>
</organism>
<accession>A0A1S3VVT6</accession>
<feature type="region of interest" description="Disordered" evidence="1">
    <location>
        <begin position="257"/>
        <end position="310"/>
    </location>
</feature>
<feature type="compositionally biased region" description="Acidic residues" evidence="1">
    <location>
        <begin position="286"/>
        <end position="296"/>
    </location>
</feature>
<gene>
    <name evidence="3" type="primary">LOC106778988</name>
</gene>
<proteinExistence type="predicted"/>
<evidence type="ECO:0000313" key="2">
    <source>
        <dbReference type="Proteomes" id="UP000087766"/>
    </source>
</evidence>
<keyword evidence="2" id="KW-1185">Reference proteome</keyword>
<name>A0A1S3VVT6_VIGRR</name>
<protein>
    <submittedName>
        <fullName evidence="3">Uncharacterized protein LOC106778988</fullName>
    </submittedName>
</protein>
<dbReference type="Gene3D" id="3.40.395.10">
    <property type="entry name" value="Adenoviral Proteinase, Chain A"/>
    <property type="match status" value="1"/>
</dbReference>
<sequence length="580" mass="65125">MKGGPSKTDPSNPSSFGSPVTAAAPEVVLLPPTGTIESLSLFQDVPVSEWRTLFIRFLYVGTGELYNWRLRVSMNSSTIIEMNSLLKESHVERIRMTLFHWKSEYVANMPCAVLDDLDSLCLYDWASCVHNHLVQSLNNSKNKIMSARMKKSLNLSGNVAVLQLHLDWYVSRTDRHNDELRIALGMDDIGLSKGEESKGEASRIEESDDESTDTATWLQDAVAILKKTNSEIASLHGHISRLTKELMDLREFPMQNEEATFGDPGEGVGGGDEDVGFGDDDHPLGDEEPAAGDEEAAGTHNEGGTSEHRPDYIDVVDEEDDVPKGLVPLVVAPLRSYAGYPSASDVDVDRLVVCEIMWAFLDTNFMRTLAPRKYVDNLVVLFGSTMLLQNQRKLTGVVKRLIFNSIYAGHILADFGRRRPEYRNEYSLSSYTSYMRSDIFGLADIPNADFWCYAVKISTLELYVIDSMGKGVRNRKRIDNFVGENMAKFFSMLYNKPDGSIGPLSVKQANIPSQPNLYDCGVITLKAMKMWDGEDRYNGKSIPDYTNEKLSQIRKNYVKYWILDNDNSRLFDALDEYGLL</sequence>
<dbReference type="KEGG" id="vra:106778988"/>
<feature type="compositionally biased region" description="Basic and acidic residues" evidence="1">
    <location>
        <begin position="193"/>
        <end position="205"/>
    </location>
</feature>
<feature type="region of interest" description="Disordered" evidence="1">
    <location>
        <begin position="193"/>
        <end position="213"/>
    </location>
</feature>
<dbReference type="OrthoDB" id="1694156at2759"/>
<dbReference type="AlphaFoldDB" id="A0A1S3VVT6"/>
<dbReference type="Proteomes" id="UP000087766">
    <property type="component" value="Unplaced"/>
</dbReference>
<dbReference type="SUPFAM" id="SSF54001">
    <property type="entry name" value="Cysteine proteinases"/>
    <property type="match status" value="1"/>
</dbReference>
<reference evidence="3" key="1">
    <citation type="submission" date="2025-08" db="UniProtKB">
        <authorList>
            <consortium name="RefSeq"/>
        </authorList>
    </citation>
    <scope>IDENTIFICATION</scope>
    <source>
        <tissue evidence="3">Leaf</tissue>
    </source>
</reference>
<dbReference type="GeneID" id="106778988"/>
<dbReference type="RefSeq" id="XP_014522483.1">
    <property type="nucleotide sequence ID" value="XM_014666997.1"/>
</dbReference>